<dbReference type="GO" id="GO:0005789">
    <property type="term" value="C:endoplasmic reticulum membrane"/>
    <property type="evidence" value="ECO:0007669"/>
    <property type="project" value="UniProtKB-SubCell"/>
</dbReference>
<dbReference type="GO" id="GO:0048038">
    <property type="term" value="F:quinone binding"/>
    <property type="evidence" value="ECO:0007669"/>
    <property type="project" value="UniProtKB-KW"/>
</dbReference>
<gene>
    <name evidence="14" type="ORF">CINC_LOCUS3056</name>
</gene>
<comment type="similarity">
    <text evidence="2">Belongs to the VKOR family.</text>
</comment>
<keyword evidence="7 12" id="KW-1133">Transmembrane helix</keyword>
<dbReference type="AlphaFoldDB" id="A0A9P0BME1"/>
<comment type="subcellular location">
    <subcellularLocation>
        <location evidence="1">Endoplasmic reticulum membrane</location>
        <topology evidence="1">Multi-pass membrane protein</topology>
    </subcellularLocation>
</comment>
<dbReference type="PANTHER" id="PTHR14519:SF8">
    <property type="entry name" value="VITAMIN K EPOXIDE REDUCTASE COMPLEX SUBUNIT 1"/>
    <property type="match status" value="1"/>
</dbReference>
<dbReference type="GO" id="GO:0042373">
    <property type="term" value="P:vitamin K metabolic process"/>
    <property type="evidence" value="ECO:0007669"/>
    <property type="project" value="InterPro"/>
</dbReference>
<evidence type="ECO:0000313" key="15">
    <source>
        <dbReference type="Proteomes" id="UP001154114"/>
    </source>
</evidence>
<keyword evidence="15" id="KW-1185">Reference proteome</keyword>
<dbReference type="EC" id="1.17.4.4" evidence="3"/>
<keyword evidence="5" id="KW-0874">Quinone</keyword>
<name>A0A9P0BME1_CHRIL</name>
<dbReference type="InterPro" id="IPR042406">
    <property type="entry name" value="VKORC1/VKORC1L1"/>
</dbReference>
<feature type="transmembrane region" description="Helical" evidence="12">
    <location>
        <begin position="125"/>
        <end position="144"/>
    </location>
</feature>
<evidence type="ECO:0000256" key="8">
    <source>
        <dbReference type="ARBA" id="ARBA00023002"/>
    </source>
</evidence>
<feature type="transmembrane region" description="Helical" evidence="12">
    <location>
        <begin position="101"/>
        <end position="119"/>
    </location>
</feature>
<evidence type="ECO:0000256" key="1">
    <source>
        <dbReference type="ARBA" id="ARBA00004477"/>
    </source>
</evidence>
<keyword evidence="9 12" id="KW-0472">Membrane</keyword>
<accession>A0A9P0BME1</accession>
<dbReference type="InterPro" id="IPR038354">
    <property type="entry name" value="VKOR_sf"/>
</dbReference>
<evidence type="ECO:0000256" key="3">
    <source>
        <dbReference type="ARBA" id="ARBA00012278"/>
    </source>
</evidence>
<proteinExistence type="inferred from homology"/>
<dbReference type="EMBL" id="LR824017">
    <property type="protein sequence ID" value="CAH0585778.1"/>
    <property type="molecule type" value="Genomic_DNA"/>
</dbReference>
<keyword evidence="4 12" id="KW-0812">Transmembrane</keyword>
<evidence type="ECO:0000256" key="7">
    <source>
        <dbReference type="ARBA" id="ARBA00022989"/>
    </source>
</evidence>
<evidence type="ECO:0000256" key="10">
    <source>
        <dbReference type="ARBA" id="ARBA00023157"/>
    </source>
</evidence>
<dbReference type="OrthoDB" id="17010at2759"/>
<organism evidence="14 15">
    <name type="scientific">Chrysodeixis includens</name>
    <name type="common">Soybean looper</name>
    <name type="synonym">Pseudoplusia includens</name>
    <dbReference type="NCBI Taxonomy" id="689277"/>
    <lineage>
        <taxon>Eukaryota</taxon>
        <taxon>Metazoa</taxon>
        <taxon>Ecdysozoa</taxon>
        <taxon>Arthropoda</taxon>
        <taxon>Hexapoda</taxon>
        <taxon>Insecta</taxon>
        <taxon>Pterygota</taxon>
        <taxon>Neoptera</taxon>
        <taxon>Endopterygota</taxon>
        <taxon>Lepidoptera</taxon>
        <taxon>Glossata</taxon>
        <taxon>Ditrysia</taxon>
        <taxon>Noctuoidea</taxon>
        <taxon>Noctuidae</taxon>
        <taxon>Plusiinae</taxon>
        <taxon>Chrysodeixis</taxon>
    </lineage>
</organism>
<feature type="transmembrane region" description="Helical" evidence="12">
    <location>
        <begin position="70"/>
        <end position="89"/>
    </location>
</feature>
<evidence type="ECO:0000256" key="9">
    <source>
        <dbReference type="ARBA" id="ARBA00023136"/>
    </source>
</evidence>
<evidence type="ECO:0000256" key="2">
    <source>
        <dbReference type="ARBA" id="ARBA00006214"/>
    </source>
</evidence>
<evidence type="ECO:0000256" key="12">
    <source>
        <dbReference type="SAM" id="Phobius"/>
    </source>
</evidence>
<evidence type="ECO:0000259" key="13">
    <source>
        <dbReference type="SMART" id="SM00756"/>
    </source>
</evidence>
<keyword evidence="11" id="KW-0676">Redox-active center</keyword>
<protein>
    <recommendedName>
        <fullName evidence="3">vitamin-K-epoxide reductase (warfarin-sensitive)</fullName>
        <ecNumber evidence="3">1.17.4.4</ecNumber>
    </recommendedName>
</protein>
<feature type="domain" description="Vitamin K epoxide reductase" evidence="13">
    <location>
        <begin position="3"/>
        <end position="147"/>
    </location>
</feature>
<dbReference type="PANTHER" id="PTHR14519">
    <property type="entry name" value="VITAMIN K EPOXIDE REDUCTASE COMPLEX, SUBUNIT 1"/>
    <property type="match status" value="1"/>
</dbReference>
<evidence type="ECO:0000256" key="5">
    <source>
        <dbReference type="ARBA" id="ARBA00022719"/>
    </source>
</evidence>
<dbReference type="GO" id="GO:0047057">
    <property type="term" value="F:vitamin-K-epoxide reductase (warfarin-sensitive) activity"/>
    <property type="evidence" value="ECO:0007669"/>
    <property type="project" value="UniProtKB-EC"/>
</dbReference>
<evidence type="ECO:0000256" key="6">
    <source>
        <dbReference type="ARBA" id="ARBA00022824"/>
    </source>
</evidence>
<evidence type="ECO:0000256" key="11">
    <source>
        <dbReference type="ARBA" id="ARBA00023284"/>
    </source>
</evidence>
<dbReference type="SMART" id="SM00756">
    <property type="entry name" value="VKc"/>
    <property type="match status" value="1"/>
</dbReference>
<reference evidence="14" key="1">
    <citation type="submission" date="2021-12" db="EMBL/GenBank/DDBJ databases">
        <authorList>
            <person name="King R."/>
        </authorList>
    </citation>
    <scope>NUCLEOTIDE SEQUENCE</scope>
</reference>
<evidence type="ECO:0000256" key="4">
    <source>
        <dbReference type="ARBA" id="ARBA00022692"/>
    </source>
</evidence>
<keyword evidence="6" id="KW-0256">Endoplasmic reticulum</keyword>
<sequence>MKPQNLNRAIVGASLLGILISTYALNVEMSIQAKPDYKAFCDITEKISCSKVLNSEYAKGFGLLPNESPLKIPNCIYGIIFYCLSIFLSTFDQLQVVRIQLLLSLCTIPMCVYLAYLLAFVLHDFCVVCVSTYIINALLTVLTFKKMKALSTKQKPC</sequence>
<dbReference type="Proteomes" id="UP001154114">
    <property type="component" value="Chromosome 14"/>
</dbReference>
<dbReference type="Pfam" id="PF07884">
    <property type="entry name" value="VKOR"/>
    <property type="match status" value="1"/>
</dbReference>
<evidence type="ECO:0000313" key="14">
    <source>
        <dbReference type="EMBL" id="CAH0585778.1"/>
    </source>
</evidence>
<keyword evidence="10" id="KW-1015">Disulfide bond</keyword>
<dbReference type="CDD" id="cd12917">
    <property type="entry name" value="VKOR_euk"/>
    <property type="match status" value="1"/>
</dbReference>
<keyword evidence="8" id="KW-0560">Oxidoreductase</keyword>
<dbReference type="InterPro" id="IPR012932">
    <property type="entry name" value="VKOR"/>
</dbReference>
<dbReference type="Gene3D" id="1.20.1440.130">
    <property type="entry name" value="VKOR domain"/>
    <property type="match status" value="1"/>
</dbReference>